<keyword evidence="4" id="KW-0808">Transferase</keyword>
<protein>
    <recommendedName>
        <fullName evidence="2">mRNA guanylyltransferase</fullName>
        <ecNumber evidence="2">2.7.7.50</ecNumber>
    </recommendedName>
</protein>
<dbReference type="GO" id="GO:0005634">
    <property type="term" value="C:nucleus"/>
    <property type="evidence" value="ECO:0007669"/>
    <property type="project" value="UniProtKB-SubCell"/>
</dbReference>
<evidence type="ECO:0000313" key="13">
    <source>
        <dbReference type="EMBL" id="RZC51087.1"/>
    </source>
</evidence>
<dbReference type="GO" id="GO:0006370">
    <property type="term" value="P:7-methylguanosine mRNA capping"/>
    <property type="evidence" value="ECO:0007669"/>
    <property type="project" value="UniProtKB-KW"/>
</dbReference>
<keyword evidence="14" id="KW-1185">Reference proteome</keyword>
<evidence type="ECO:0000256" key="10">
    <source>
        <dbReference type="ARBA" id="ARBA00044624"/>
    </source>
</evidence>
<comment type="subcellular location">
    <subcellularLocation>
        <location evidence="1">Nucleus</location>
    </subcellularLocation>
</comment>
<dbReference type="Gene3D" id="3.30.470.30">
    <property type="entry name" value="DNA ligase/mRNA capping enzyme"/>
    <property type="match status" value="1"/>
</dbReference>
<sequence length="223" mass="26991">MERPFCERWKMIEEEVIEPPNLERQYIHQSRNPDYRYDLEPFRVRRKDFWLPSTITKLLQEFIPTLSHEADGLIFQGCHDPYVPRTHEGLLKWKYPPYVPRTHEGLLKWKYPEMNSMDFLFEIVDENRQLLYLYERGKKKLMDGNHVDFKNGEDPSELSGKIIECSWDSEEQVWNCMRVRVDKSTPNDINTYRKVMRSIKDNITEEVLLEDIREIVRLPMYVC</sequence>
<evidence type="ECO:0000256" key="8">
    <source>
        <dbReference type="ARBA" id="ARBA00023134"/>
    </source>
</evidence>
<dbReference type="GO" id="GO:0005525">
    <property type="term" value="F:GTP binding"/>
    <property type="evidence" value="ECO:0007669"/>
    <property type="project" value="UniProtKB-KW"/>
</dbReference>
<keyword evidence="9" id="KW-0539">Nucleus</keyword>
<evidence type="ECO:0000256" key="5">
    <source>
        <dbReference type="ARBA" id="ARBA00022695"/>
    </source>
</evidence>
<dbReference type="InterPro" id="IPR001339">
    <property type="entry name" value="mRNA_cap_enzyme_adenylation"/>
</dbReference>
<evidence type="ECO:0000259" key="11">
    <source>
        <dbReference type="Pfam" id="PF01331"/>
    </source>
</evidence>
<evidence type="ECO:0000259" key="12">
    <source>
        <dbReference type="Pfam" id="PF03919"/>
    </source>
</evidence>
<evidence type="ECO:0000256" key="2">
    <source>
        <dbReference type="ARBA" id="ARBA00012475"/>
    </source>
</evidence>
<dbReference type="InterPro" id="IPR013846">
    <property type="entry name" value="mRNA_cap_enzyme_C"/>
</dbReference>
<dbReference type="SUPFAM" id="SSF56091">
    <property type="entry name" value="DNA ligase/mRNA capping enzyme, catalytic domain"/>
    <property type="match status" value="1"/>
</dbReference>
<keyword evidence="5" id="KW-0548">Nucleotidyltransferase</keyword>
<dbReference type="EMBL" id="CM010716">
    <property type="protein sequence ID" value="RZC51087.1"/>
    <property type="molecule type" value="Genomic_DNA"/>
</dbReference>
<dbReference type="Gene3D" id="2.40.50.140">
    <property type="entry name" value="Nucleic acid-binding proteins"/>
    <property type="match status" value="1"/>
</dbReference>
<evidence type="ECO:0000256" key="1">
    <source>
        <dbReference type="ARBA" id="ARBA00004123"/>
    </source>
</evidence>
<keyword evidence="3" id="KW-0507">mRNA processing</keyword>
<accession>A0A4Y7IQX2</accession>
<dbReference type="Gramene" id="RZC51087">
    <property type="protein sequence ID" value="RZC51087"/>
    <property type="gene ID" value="C5167_019517"/>
</dbReference>
<dbReference type="STRING" id="3469.A0A4Y7IQX2"/>
<keyword evidence="6" id="KW-0547">Nucleotide-binding</keyword>
<dbReference type="PANTHER" id="PTHR10367">
    <property type="entry name" value="MRNA-CAPPING ENZYME"/>
    <property type="match status" value="1"/>
</dbReference>
<evidence type="ECO:0000256" key="6">
    <source>
        <dbReference type="ARBA" id="ARBA00022741"/>
    </source>
</evidence>
<dbReference type="InterPro" id="IPR012340">
    <property type="entry name" value="NA-bd_OB-fold"/>
</dbReference>
<evidence type="ECO:0000256" key="7">
    <source>
        <dbReference type="ARBA" id="ARBA00023042"/>
    </source>
</evidence>
<dbReference type="Pfam" id="PF03919">
    <property type="entry name" value="mRNA_cap_C"/>
    <property type="match status" value="1"/>
</dbReference>
<dbReference type="Proteomes" id="UP000316621">
    <property type="component" value="Chromosome 2"/>
</dbReference>
<name>A0A4Y7IQX2_PAPSO</name>
<keyword evidence="8" id="KW-0342">GTP-binding</keyword>
<dbReference type="InterPro" id="IPR051029">
    <property type="entry name" value="mRNA_Capping_Enz/RNA_Phosphat"/>
</dbReference>
<dbReference type="EC" id="2.7.7.50" evidence="2"/>
<dbReference type="GO" id="GO:0004484">
    <property type="term" value="F:mRNA guanylyltransferase activity"/>
    <property type="evidence" value="ECO:0007669"/>
    <property type="project" value="UniProtKB-EC"/>
</dbReference>
<feature type="domain" description="mRNA capping enzyme adenylation" evidence="11">
    <location>
        <begin position="1"/>
        <end position="94"/>
    </location>
</feature>
<proteinExistence type="predicted"/>
<evidence type="ECO:0000256" key="9">
    <source>
        <dbReference type="ARBA" id="ARBA00023242"/>
    </source>
</evidence>
<dbReference type="PANTHER" id="PTHR10367:SF17">
    <property type="entry name" value="MRNA-CAPPING ENZYME"/>
    <property type="match status" value="1"/>
</dbReference>
<feature type="domain" description="mRNA capping enzyme C-terminal" evidence="12">
    <location>
        <begin position="127"/>
        <end position="209"/>
    </location>
</feature>
<dbReference type="GO" id="GO:0005524">
    <property type="term" value="F:ATP binding"/>
    <property type="evidence" value="ECO:0007669"/>
    <property type="project" value="InterPro"/>
</dbReference>
<dbReference type="AlphaFoldDB" id="A0A4Y7IQX2"/>
<evidence type="ECO:0000256" key="4">
    <source>
        <dbReference type="ARBA" id="ARBA00022679"/>
    </source>
</evidence>
<keyword evidence="7" id="KW-0506">mRNA capping</keyword>
<evidence type="ECO:0000313" key="14">
    <source>
        <dbReference type="Proteomes" id="UP000316621"/>
    </source>
</evidence>
<organism evidence="13 14">
    <name type="scientific">Papaver somniferum</name>
    <name type="common">Opium poppy</name>
    <dbReference type="NCBI Taxonomy" id="3469"/>
    <lineage>
        <taxon>Eukaryota</taxon>
        <taxon>Viridiplantae</taxon>
        <taxon>Streptophyta</taxon>
        <taxon>Embryophyta</taxon>
        <taxon>Tracheophyta</taxon>
        <taxon>Spermatophyta</taxon>
        <taxon>Magnoliopsida</taxon>
        <taxon>Ranunculales</taxon>
        <taxon>Papaveraceae</taxon>
        <taxon>Papaveroideae</taxon>
        <taxon>Papaver</taxon>
    </lineage>
</organism>
<dbReference type="FunFam" id="2.40.50.140:FF:000188">
    <property type="entry name" value="mRNA capping enzyme family protein"/>
    <property type="match status" value="1"/>
</dbReference>
<reference evidence="13 14" key="1">
    <citation type="journal article" date="2018" name="Science">
        <title>The opium poppy genome and morphinan production.</title>
        <authorList>
            <person name="Guo L."/>
            <person name="Winzer T."/>
            <person name="Yang X."/>
            <person name="Li Y."/>
            <person name="Ning Z."/>
            <person name="He Z."/>
            <person name="Teodor R."/>
            <person name="Lu Y."/>
            <person name="Bowser T.A."/>
            <person name="Graham I.A."/>
            <person name="Ye K."/>
        </authorList>
    </citation>
    <scope>NUCLEOTIDE SEQUENCE [LARGE SCALE GENOMIC DNA]</scope>
    <source>
        <strain evidence="14">cv. HN1</strain>
        <tissue evidence="13">Leaves</tissue>
    </source>
</reference>
<gene>
    <name evidence="13" type="ORF">C5167_019517</name>
</gene>
<evidence type="ECO:0000256" key="3">
    <source>
        <dbReference type="ARBA" id="ARBA00022664"/>
    </source>
</evidence>
<dbReference type="OMA" id="NTAMAVW"/>
<comment type="catalytic activity">
    <reaction evidence="10">
        <text>a 5'-end diphospho-ribonucleoside in mRNA + GTP + H(+) = a 5'-end (5'-triphosphoguanosine)-ribonucleoside in mRNA + diphosphate</text>
        <dbReference type="Rhea" id="RHEA:67012"/>
        <dbReference type="Rhea" id="RHEA-COMP:17165"/>
        <dbReference type="Rhea" id="RHEA-COMP:17166"/>
        <dbReference type="ChEBI" id="CHEBI:15378"/>
        <dbReference type="ChEBI" id="CHEBI:33019"/>
        <dbReference type="ChEBI" id="CHEBI:37565"/>
        <dbReference type="ChEBI" id="CHEBI:167616"/>
        <dbReference type="ChEBI" id="CHEBI:167617"/>
        <dbReference type="EC" id="2.7.7.50"/>
    </reaction>
    <physiologicalReaction direction="left-to-right" evidence="10">
        <dbReference type="Rhea" id="RHEA:67013"/>
    </physiologicalReaction>
</comment>
<dbReference type="Pfam" id="PF01331">
    <property type="entry name" value="mRNA_cap_enzyme"/>
    <property type="match status" value="1"/>
</dbReference>
<dbReference type="SUPFAM" id="SSF50249">
    <property type="entry name" value="Nucleic acid-binding proteins"/>
    <property type="match status" value="1"/>
</dbReference>